<dbReference type="PANTHER" id="PTHR43132">
    <property type="entry name" value="ARSENICAL RESISTANCE OPERON REPRESSOR ARSR-RELATED"/>
    <property type="match status" value="1"/>
</dbReference>
<dbReference type="CDD" id="cd00090">
    <property type="entry name" value="HTH_ARSR"/>
    <property type="match status" value="1"/>
</dbReference>
<proteinExistence type="predicted"/>
<evidence type="ECO:0000313" key="6">
    <source>
        <dbReference type="Proteomes" id="UP000326881"/>
    </source>
</evidence>
<dbReference type="SUPFAM" id="SSF46785">
    <property type="entry name" value="Winged helix' DNA-binding domain"/>
    <property type="match status" value="1"/>
</dbReference>
<dbReference type="PROSITE" id="PS50987">
    <property type="entry name" value="HTH_ARSR_2"/>
    <property type="match status" value="1"/>
</dbReference>
<dbReference type="PRINTS" id="PR00778">
    <property type="entry name" value="HTHARSR"/>
</dbReference>
<evidence type="ECO:0000256" key="2">
    <source>
        <dbReference type="ARBA" id="ARBA00023125"/>
    </source>
</evidence>
<dbReference type="Proteomes" id="UP000326881">
    <property type="component" value="Chromosome"/>
</dbReference>
<dbReference type="PANTHER" id="PTHR43132:SF2">
    <property type="entry name" value="ARSENICAL RESISTANCE OPERON REPRESSOR ARSR-RELATED"/>
    <property type="match status" value="1"/>
</dbReference>
<dbReference type="KEGG" id="rgr:FZ934_12070"/>
<dbReference type="GO" id="GO:0003677">
    <property type="term" value="F:DNA binding"/>
    <property type="evidence" value="ECO:0007669"/>
    <property type="project" value="UniProtKB-KW"/>
</dbReference>
<dbReference type="Pfam" id="PF01022">
    <property type="entry name" value="HTH_5"/>
    <property type="match status" value="1"/>
</dbReference>
<dbReference type="AlphaFoldDB" id="A0A5Q0C9K3"/>
<dbReference type="EMBL" id="CP043498">
    <property type="protein sequence ID" value="QFY61084.1"/>
    <property type="molecule type" value="Genomic_DNA"/>
</dbReference>
<evidence type="ECO:0000256" key="1">
    <source>
        <dbReference type="ARBA" id="ARBA00023015"/>
    </source>
</evidence>
<dbReference type="Gene3D" id="1.10.10.10">
    <property type="entry name" value="Winged helix-like DNA-binding domain superfamily/Winged helix DNA-binding domain"/>
    <property type="match status" value="1"/>
</dbReference>
<dbReference type="InterPro" id="IPR036388">
    <property type="entry name" value="WH-like_DNA-bd_sf"/>
</dbReference>
<evidence type="ECO:0000256" key="3">
    <source>
        <dbReference type="ARBA" id="ARBA00023163"/>
    </source>
</evidence>
<evidence type="ECO:0000259" key="4">
    <source>
        <dbReference type="PROSITE" id="PS50987"/>
    </source>
</evidence>
<feature type="domain" description="HTH arsR-type" evidence="4">
    <location>
        <begin position="8"/>
        <end position="104"/>
    </location>
</feature>
<name>A0A5Q0C9K3_9HYPH</name>
<sequence length="144" mass="15839">MTGMVPSLEEMQDKAAEAAEFMRVFSTPSRLMLLCYIAQRERSVSEIQEDLHFKQPALSQQLADLRQAGLVETRRQSRQIYYSIADGRVAIVMNMLVHMFCETPSAADLQSAAVPPAARHASGGGGTSSLEEMAHWARLDVPSG</sequence>
<organism evidence="5 6">
    <name type="scientific">Rhizobium grahamii</name>
    <dbReference type="NCBI Taxonomy" id="1120045"/>
    <lineage>
        <taxon>Bacteria</taxon>
        <taxon>Pseudomonadati</taxon>
        <taxon>Pseudomonadota</taxon>
        <taxon>Alphaproteobacteria</taxon>
        <taxon>Hyphomicrobiales</taxon>
        <taxon>Rhizobiaceae</taxon>
        <taxon>Rhizobium/Agrobacterium group</taxon>
        <taxon>Rhizobium</taxon>
    </lineage>
</organism>
<dbReference type="RefSeq" id="WP_153271252.1">
    <property type="nucleotide sequence ID" value="NZ_CP043498.1"/>
</dbReference>
<keyword evidence="3" id="KW-0804">Transcription</keyword>
<dbReference type="InterPro" id="IPR051011">
    <property type="entry name" value="Metal_resp_trans_reg"/>
</dbReference>
<dbReference type="InterPro" id="IPR011991">
    <property type="entry name" value="ArsR-like_HTH"/>
</dbReference>
<keyword evidence="1" id="KW-0805">Transcription regulation</keyword>
<dbReference type="InterPro" id="IPR036390">
    <property type="entry name" value="WH_DNA-bd_sf"/>
</dbReference>
<dbReference type="NCBIfam" id="NF033788">
    <property type="entry name" value="HTH_metalloreg"/>
    <property type="match status" value="1"/>
</dbReference>
<dbReference type="OrthoDB" id="194599at2"/>
<evidence type="ECO:0000313" key="5">
    <source>
        <dbReference type="EMBL" id="QFY61084.1"/>
    </source>
</evidence>
<accession>A0A5Q0C9K3</accession>
<keyword evidence="6" id="KW-1185">Reference proteome</keyword>
<dbReference type="InterPro" id="IPR001845">
    <property type="entry name" value="HTH_ArsR_DNA-bd_dom"/>
</dbReference>
<reference evidence="5 6" key="1">
    <citation type="submission" date="2019-08" db="EMBL/GenBank/DDBJ databases">
        <title>Prosopis cineraria nodule microbiome.</title>
        <authorList>
            <person name="Ali R."/>
            <person name="Chaluvadi S.R."/>
            <person name="Wang X."/>
        </authorList>
    </citation>
    <scope>NUCLEOTIDE SEQUENCE [LARGE SCALE GENOMIC DNA]</scope>
    <source>
        <strain evidence="5 6">BG7</strain>
    </source>
</reference>
<dbReference type="SMART" id="SM00418">
    <property type="entry name" value="HTH_ARSR"/>
    <property type="match status" value="1"/>
</dbReference>
<protein>
    <submittedName>
        <fullName evidence="5">Helix-turn-helix transcriptional regulator</fullName>
    </submittedName>
</protein>
<dbReference type="GO" id="GO:0003700">
    <property type="term" value="F:DNA-binding transcription factor activity"/>
    <property type="evidence" value="ECO:0007669"/>
    <property type="project" value="InterPro"/>
</dbReference>
<gene>
    <name evidence="5" type="ORF">FZ934_12070</name>
</gene>
<keyword evidence="2" id="KW-0238">DNA-binding</keyword>